<dbReference type="InterPro" id="IPR015943">
    <property type="entry name" value="WD40/YVTN_repeat-like_dom_sf"/>
</dbReference>
<reference evidence="5 6" key="1">
    <citation type="submission" date="2021-02" db="EMBL/GenBank/DDBJ databases">
        <title>Safari Cat Assemblies.</title>
        <authorList>
            <person name="Bredemeyer K.R."/>
            <person name="Murphy W.J."/>
        </authorList>
    </citation>
    <scope>NUCLEOTIDE SEQUENCE [LARGE SCALE GENOMIC DNA]</scope>
</reference>
<proteinExistence type="predicted"/>
<dbReference type="InterPro" id="IPR044715">
    <property type="entry name" value="WDR86-like"/>
</dbReference>
<keyword evidence="6" id="KW-1185">Reference proteome</keyword>
<dbReference type="PANTHER" id="PTHR44489:SF11">
    <property type="entry name" value="WD REPEAT DOMAIN 86"/>
    <property type="match status" value="1"/>
</dbReference>
<feature type="repeat" description="WD" evidence="3">
    <location>
        <begin position="73"/>
        <end position="112"/>
    </location>
</feature>
<protein>
    <recommendedName>
        <fullName evidence="7">WD repeat domain 86</fullName>
    </recommendedName>
</protein>
<feature type="compositionally biased region" description="Low complexity" evidence="4">
    <location>
        <begin position="388"/>
        <end position="397"/>
    </location>
</feature>
<dbReference type="SMART" id="SM00320">
    <property type="entry name" value="WD40"/>
    <property type="match status" value="7"/>
</dbReference>
<feature type="repeat" description="WD" evidence="3">
    <location>
        <begin position="207"/>
        <end position="248"/>
    </location>
</feature>
<feature type="region of interest" description="Disordered" evidence="4">
    <location>
        <begin position="380"/>
        <end position="514"/>
    </location>
</feature>
<evidence type="ECO:0008006" key="7">
    <source>
        <dbReference type="Google" id="ProtNLM"/>
    </source>
</evidence>
<evidence type="ECO:0000313" key="5">
    <source>
        <dbReference type="Ensembl" id="ENSFCTP00005026474.1"/>
    </source>
</evidence>
<dbReference type="Pfam" id="PF00400">
    <property type="entry name" value="WD40"/>
    <property type="match status" value="6"/>
</dbReference>
<keyword evidence="1 3" id="KW-0853">WD repeat</keyword>
<dbReference type="Gene3D" id="2.130.10.10">
    <property type="entry name" value="YVTN repeat-like/Quinoprotein amine dehydrogenase"/>
    <property type="match status" value="3"/>
</dbReference>
<dbReference type="Proteomes" id="UP000823872">
    <property type="component" value="Chromosome A2"/>
</dbReference>
<dbReference type="GeneTree" id="ENSGT00940000161049"/>
<reference evidence="5" key="3">
    <citation type="submission" date="2025-09" db="UniProtKB">
        <authorList>
            <consortium name="Ensembl"/>
        </authorList>
    </citation>
    <scope>IDENTIFICATION</scope>
    <source>
        <strain evidence="5">breed Abyssinian</strain>
    </source>
</reference>
<organism evidence="5 6">
    <name type="scientific">Felis catus</name>
    <name type="common">Cat</name>
    <name type="synonym">Felis silvestris catus</name>
    <dbReference type="NCBI Taxonomy" id="9685"/>
    <lineage>
        <taxon>Eukaryota</taxon>
        <taxon>Metazoa</taxon>
        <taxon>Chordata</taxon>
        <taxon>Craniata</taxon>
        <taxon>Vertebrata</taxon>
        <taxon>Euteleostomi</taxon>
        <taxon>Mammalia</taxon>
        <taxon>Eutheria</taxon>
        <taxon>Laurasiatheria</taxon>
        <taxon>Carnivora</taxon>
        <taxon>Feliformia</taxon>
        <taxon>Felidae</taxon>
        <taxon>Felinae</taxon>
        <taxon>Felis</taxon>
    </lineage>
</organism>
<dbReference type="InterPro" id="IPR020472">
    <property type="entry name" value="WD40_PAC1"/>
</dbReference>
<gene>
    <name evidence="5" type="primary">WDR86</name>
</gene>
<dbReference type="CDD" id="cd00200">
    <property type="entry name" value="WD40"/>
    <property type="match status" value="1"/>
</dbReference>
<feature type="repeat" description="WD" evidence="3">
    <location>
        <begin position="113"/>
        <end position="152"/>
    </location>
</feature>
<evidence type="ECO:0000256" key="4">
    <source>
        <dbReference type="SAM" id="MobiDB-lite"/>
    </source>
</evidence>
<dbReference type="PROSITE" id="PS50294">
    <property type="entry name" value="WD_REPEATS_REGION"/>
    <property type="match status" value="2"/>
</dbReference>
<feature type="repeat" description="WD" evidence="3">
    <location>
        <begin position="181"/>
        <end position="198"/>
    </location>
</feature>
<evidence type="ECO:0000313" key="6">
    <source>
        <dbReference type="Proteomes" id="UP000823872"/>
    </source>
</evidence>
<evidence type="ECO:0000256" key="3">
    <source>
        <dbReference type="PROSITE-ProRule" id="PRU00221"/>
    </source>
</evidence>
<sequence>MPGRPSLAGRCLRGSRRTGGMGGGGSALRVCADHRGGINWLSLSPDGRRLLTGSEDGTARLWSTADGQCCALLQGHESYVTFCHLEDEAAFTCSADCTIRKWDVRTGQCLQVFRGHTSIVNRILVADNQLFSGSYDRTARAWSVDKGQVSQEFRGHRNCVLTLAYSAPWDLPGAPCAEEAGGLLVTGSTDGTARVWQVAGGGCWQTLRGHTGAVLCLVLDTPSHTAFTGSTDATIRAWDILSGEQLRVFREHQGPVICLELVNRHVYSGSADRTVKCWLADTGERVRTFAAHGHSVSALKYHAGTWASASSYLWTLWLPREAGRWASPFLPRPSLLPAPRRPEEVEAAWPCVRSVHGQRGRPRARLRRRVWSAAEGVPRSRLRHQLHPGARPGALHGLARRRAASLGRARPPVRAAAAAPRRPRARPLPPLQQQGGLRRSAPAAGLSARDPPAGGPTDPRPRPGQWALPVLRVRGLWQPRPVEGDRALPRGRSLLRPPPNPTLLPPPPPPAPLA</sequence>
<evidence type="ECO:0000256" key="2">
    <source>
        <dbReference type="ARBA" id="ARBA00022737"/>
    </source>
</evidence>
<dbReference type="PRINTS" id="PR00320">
    <property type="entry name" value="GPROTEINBRPT"/>
</dbReference>
<dbReference type="InterPro" id="IPR036322">
    <property type="entry name" value="WD40_repeat_dom_sf"/>
</dbReference>
<feature type="repeat" description="WD" evidence="3">
    <location>
        <begin position="31"/>
        <end position="72"/>
    </location>
</feature>
<dbReference type="SUPFAM" id="SSF50978">
    <property type="entry name" value="WD40 repeat-like"/>
    <property type="match status" value="1"/>
</dbReference>
<reference evidence="5" key="2">
    <citation type="submission" date="2025-08" db="UniProtKB">
        <authorList>
            <consortium name="Ensembl"/>
        </authorList>
    </citation>
    <scope>IDENTIFICATION</scope>
    <source>
        <strain evidence="5">breed Abyssinian</strain>
    </source>
</reference>
<feature type="compositionally biased region" description="Low complexity" evidence="4">
    <location>
        <begin position="404"/>
        <end position="420"/>
    </location>
</feature>
<dbReference type="InterPro" id="IPR001680">
    <property type="entry name" value="WD40_rpt"/>
</dbReference>
<feature type="compositionally biased region" description="Pro residues" evidence="4">
    <location>
        <begin position="496"/>
        <end position="514"/>
    </location>
</feature>
<feature type="region of interest" description="Disordered" evidence="4">
    <location>
        <begin position="1"/>
        <end position="25"/>
    </location>
</feature>
<evidence type="ECO:0000256" key="1">
    <source>
        <dbReference type="ARBA" id="ARBA00022574"/>
    </source>
</evidence>
<dbReference type="PROSITE" id="PS00678">
    <property type="entry name" value="WD_REPEATS_1"/>
    <property type="match status" value="1"/>
</dbReference>
<feature type="repeat" description="WD" evidence="3">
    <location>
        <begin position="249"/>
        <end position="288"/>
    </location>
</feature>
<accession>A0ABI7XVP8</accession>
<dbReference type="InterPro" id="IPR019775">
    <property type="entry name" value="WD40_repeat_CS"/>
</dbReference>
<dbReference type="PROSITE" id="PS50082">
    <property type="entry name" value="WD_REPEATS_2"/>
    <property type="match status" value="6"/>
</dbReference>
<dbReference type="PANTHER" id="PTHR44489">
    <property type="match status" value="1"/>
</dbReference>
<name>A0ABI7XVP8_FELCA</name>
<dbReference type="Ensembl" id="ENSFCTT00005037918.1">
    <property type="protein sequence ID" value="ENSFCTP00005026474.1"/>
    <property type="gene ID" value="ENSFCTG00005013346.1"/>
</dbReference>
<keyword evidence="2" id="KW-0677">Repeat</keyword>